<dbReference type="SUPFAM" id="SSF46785">
    <property type="entry name" value="Winged helix' DNA-binding domain"/>
    <property type="match status" value="1"/>
</dbReference>
<organism evidence="3 4">
    <name type="scientific">Candidatus Woesebacteria bacterium GW2011_GWB1_33_22</name>
    <dbReference type="NCBI Taxonomy" id="1618566"/>
    <lineage>
        <taxon>Bacteria</taxon>
        <taxon>Candidatus Woeseibacteriota</taxon>
    </lineage>
</organism>
<dbReference type="InterPro" id="IPR018541">
    <property type="entry name" value="Ftsk_gamma"/>
</dbReference>
<keyword evidence="3" id="KW-0132">Cell division</keyword>
<feature type="domain" description="FtsK gamma" evidence="2">
    <location>
        <begin position="8"/>
        <end position="65"/>
    </location>
</feature>
<dbReference type="InterPro" id="IPR036388">
    <property type="entry name" value="WH-like_DNA-bd_sf"/>
</dbReference>
<protein>
    <submittedName>
        <fullName evidence="3">Cell division FtsK/SpoIIIE</fullName>
    </submittedName>
</protein>
<keyword evidence="3" id="KW-0131">Cell cycle</keyword>
<dbReference type="SMART" id="SM00843">
    <property type="entry name" value="Ftsk_gamma"/>
    <property type="match status" value="1"/>
</dbReference>
<dbReference type="GO" id="GO:0051301">
    <property type="term" value="P:cell division"/>
    <property type="evidence" value="ECO:0007669"/>
    <property type="project" value="UniProtKB-KW"/>
</dbReference>
<comment type="caution">
    <text evidence="3">The sequence shown here is derived from an EMBL/GenBank/DDBJ whole genome shotgun (WGS) entry which is preliminary data.</text>
</comment>
<dbReference type="EMBL" id="LBOW01000010">
    <property type="protein sequence ID" value="KKP44235.1"/>
    <property type="molecule type" value="Genomic_DNA"/>
</dbReference>
<evidence type="ECO:0000313" key="4">
    <source>
        <dbReference type="Proteomes" id="UP000034778"/>
    </source>
</evidence>
<name>A0A0G0BZA3_9BACT</name>
<evidence type="ECO:0000259" key="2">
    <source>
        <dbReference type="SMART" id="SM00843"/>
    </source>
</evidence>
<evidence type="ECO:0000256" key="1">
    <source>
        <dbReference type="SAM" id="Phobius"/>
    </source>
</evidence>
<keyword evidence="1" id="KW-0472">Membrane</keyword>
<dbReference type="Pfam" id="PF09397">
    <property type="entry name" value="FtsK_gamma"/>
    <property type="match status" value="1"/>
</dbReference>
<accession>A0A0G0BZA3</accession>
<keyword evidence="1" id="KW-0812">Transmembrane</keyword>
<evidence type="ECO:0000313" key="3">
    <source>
        <dbReference type="EMBL" id="KKP44235.1"/>
    </source>
</evidence>
<dbReference type="Gene3D" id="1.10.10.10">
    <property type="entry name" value="Winged helix-like DNA-binding domain superfamily/Winged helix DNA-binding domain"/>
    <property type="match status" value="1"/>
</dbReference>
<proteinExistence type="predicted"/>
<dbReference type="AlphaFoldDB" id="A0A0G0BZA3"/>
<feature type="transmembrane region" description="Helical" evidence="1">
    <location>
        <begin position="73"/>
        <end position="94"/>
    </location>
</feature>
<gene>
    <name evidence="3" type="ORF">UR35_C0010G0027</name>
</gene>
<dbReference type="InterPro" id="IPR036390">
    <property type="entry name" value="WH_DNA-bd_sf"/>
</dbReference>
<reference evidence="3 4" key="1">
    <citation type="journal article" date="2015" name="Nature">
        <title>rRNA introns, odd ribosomes, and small enigmatic genomes across a large radiation of phyla.</title>
        <authorList>
            <person name="Brown C.T."/>
            <person name="Hug L.A."/>
            <person name="Thomas B.C."/>
            <person name="Sharon I."/>
            <person name="Castelle C.J."/>
            <person name="Singh A."/>
            <person name="Wilkins M.J."/>
            <person name="Williams K.H."/>
            <person name="Banfield J.F."/>
        </authorList>
    </citation>
    <scope>NUCLEOTIDE SEQUENCE [LARGE SCALE GENOMIC DNA]</scope>
</reference>
<dbReference type="STRING" id="1618566.UR35_C0010G0027"/>
<sequence length="97" mass="10879">MITEKIINKASKMAADYDRISASYFQRTMSLPYVEAVKLLNELEARGVVGPANGAYPREVIKKKQKIVFEIKLVPGLIMALIFGSILSLIYILIFSK</sequence>
<dbReference type="Proteomes" id="UP000034778">
    <property type="component" value="Unassembled WGS sequence"/>
</dbReference>
<keyword evidence="1" id="KW-1133">Transmembrane helix</keyword>